<evidence type="ECO:0000313" key="11">
    <source>
        <dbReference type="EMBL" id="EEG78889.1"/>
    </source>
</evidence>
<evidence type="ECO:0000256" key="3">
    <source>
        <dbReference type="ARBA" id="ARBA00022106"/>
    </source>
</evidence>
<dbReference type="Proteomes" id="UP000006443">
    <property type="component" value="Unassembled WGS sequence"/>
</dbReference>
<dbReference type="STRING" id="555088.DealDRAFT_0163"/>
<feature type="transmembrane region" description="Helical" evidence="10">
    <location>
        <begin position="236"/>
        <end position="262"/>
    </location>
</feature>
<feature type="transmembrane region" description="Helical" evidence="10">
    <location>
        <begin position="164"/>
        <end position="183"/>
    </location>
</feature>
<dbReference type="PIRSF" id="PIRSF006603">
    <property type="entry name" value="DinF"/>
    <property type="match status" value="1"/>
</dbReference>
<dbReference type="CDD" id="cd13143">
    <property type="entry name" value="MATE_MepA_like"/>
    <property type="match status" value="1"/>
</dbReference>
<dbReference type="EMBL" id="ACJM01000001">
    <property type="protein sequence ID" value="EEG78889.1"/>
    <property type="molecule type" value="Genomic_DNA"/>
</dbReference>
<feature type="transmembrane region" description="Helical" evidence="10">
    <location>
        <begin position="131"/>
        <end position="152"/>
    </location>
</feature>
<keyword evidence="6 10" id="KW-0812">Transmembrane</keyword>
<dbReference type="PANTHER" id="PTHR43823:SF3">
    <property type="entry name" value="MULTIDRUG EXPORT PROTEIN MEPA"/>
    <property type="match status" value="1"/>
</dbReference>
<dbReference type="RefSeq" id="WP_008513924.1">
    <property type="nucleotide sequence ID" value="NZ_ACJM01000001.1"/>
</dbReference>
<dbReference type="InterPro" id="IPR045070">
    <property type="entry name" value="MATE_MepA-like"/>
</dbReference>
<feature type="transmembrane region" description="Helical" evidence="10">
    <location>
        <begin position="52"/>
        <end position="76"/>
    </location>
</feature>
<dbReference type="GO" id="GO:0042910">
    <property type="term" value="F:xenobiotic transmembrane transporter activity"/>
    <property type="evidence" value="ECO:0007669"/>
    <property type="project" value="InterPro"/>
</dbReference>
<dbReference type="eggNOG" id="COG0534">
    <property type="taxonomic scope" value="Bacteria"/>
</dbReference>
<keyword evidence="5" id="KW-1003">Cell membrane</keyword>
<organism evidence="11 12">
    <name type="scientific">Dethiobacter alkaliphilus AHT 1</name>
    <dbReference type="NCBI Taxonomy" id="555088"/>
    <lineage>
        <taxon>Bacteria</taxon>
        <taxon>Bacillati</taxon>
        <taxon>Bacillota</taxon>
        <taxon>Dethiobacteria</taxon>
        <taxon>Dethiobacterales</taxon>
        <taxon>Dethiobacteraceae</taxon>
        <taxon>Dethiobacter</taxon>
    </lineage>
</organism>
<evidence type="ECO:0000256" key="10">
    <source>
        <dbReference type="SAM" id="Phobius"/>
    </source>
</evidence>
<evidence type="ECO:0000256" key="8">
    <source>
        <dbReference type="ARBA" id="ARBA00023136"/>
    </source>
</evidence>
<feature type="transmembrane region" description="Helical" evidence="10">
    <location>
        <begin position="282"/>
        <end position="306"/>
    </location>
</feature>
<keyword evidence="4" id="KW-0813">Transport</keyword>
<feature type="transmembrane region" description="Helical" evidence="10">
    <location>
        <begin position="392"/>
        <end position="413"/>
    </location>
</feature>
<feature type="transmembrane region" description="Helical" evidence="10">
    <location>
        <begin position="195"/>
        <end position="215"/>
    </location>
</feature>
<feature type="transmembrane region" description="Helical" evidence="10">
    <location>
        <begin position="419"/>
        <end position="440"/>
    </location>
</feature>
<feature type="transmembrane region" description="Helical" evidence="10">
    <location>
        <begin position="360"/>
        <end position="380"/>
    </location>
</feature>
<evidence type="ECO:0000256" key="4">
    <source>
        <dbReference type="ARBA" id="ARBA00022448"/>
    </source>
</evidence>
<feature type="transmembrane region" description="Helical" evidence="10">
    <location>
        <begin position="20"/>
        <end position="40"/>
    </location>
</feature>
<dbReference type="GO" id="GO:0005886">
    <property type="term" value="C:plasma membrane"/>
    <property type="evidence" value="ECO:0007669"/>
    <property type="project" value="UniProtKB-SubCell"/>
</dbReference>
<feature type="transmembrane region" description="Helical" evidence="10">
    <location>
        <begin position="97"/>
        <end position="119"/>
    </location>
</feature>
<dbReference type="PANTHER" id="PTHR43823">
    <property type="entry name" value="SPORULATION PROTEIN YKVU"/>
    <property type="match status" value="1"/>
</dbReference>
<evidence type="ECO:0000256" key="2">
    <source>
        <dbReference type="ARBA" id="ARBA00008417"/>
    </source>
</evidence>
<comment type="caution">
    <text evidence="11">The sequence shown here is derived from an EMBL/GenBank/DDBJ whole genome shotgun (WGS) entry which is preliminary data.</text>
</comment>
<keyword evidence="7 10" id="KW-1133">Transmembrane helix</keyword>
<dbReference type="Pfam" id="PF01554">
    <property type="entry name" value="MatE"/>
    <property type="match status" value="2"/>
</dbReference>
<comment type="subcellular location">
    <subcellularLocation>
        <location evidence="1">Cell membrane</location>
        <topology evidence="1">Multi-pass membrane protein</topology>
    </subcellularLocation>
</comment>
<evidence type="ECO:0000256" key="7">
    <source>
        <dbReference type="ARBA" id="ARBA00022989"/>
    </source>
</evidence>
<dbReference type="InterPro" id="IPR051327">
    <property type="entry name" value="MATE_MepA_subfamily"/>
</dbReference>
<proteinExistence type="inferred from homology"/>
<evidence type="ECO:0000256" key="1">
    <source>
        <dbReference type="ARBA" id="ARBA00004651"/>
    </source>
</evidence>
<keyword evidence="8 10" id="KW-0472">Membrane</keyword>
<dbReference type="OrthoDB" id="9811110at2"/>
<evidence type="ECO:0000256" key="5">
    <source>
        <dbReference type="ARBA" id="ARBA00022475"/>
    </source>
</evidence>
<dbReference type="NCBIfam" id="TIGR00797">
    <property type="entry name" value="matE"/>
    <property type="match status" value="1"/>
</dbReference>
<keyword evidence="12" id="KW-1185">Reference proteome</keyword>
<protein>
    <recommendedName>
        <fullName evidence="3">Multidrug export protein MepA</fullName>
    </recommendedName>
</protein>
<accession>C0GCF4</accession>
<evidence type="ECO:0000256" key="9">
    <source>
        <dbReference type="ARBA" id="ARBA00023251"/>
    </source>
</evidence>
<dbReference type="GO" id="GO:0046677">
    <property type="term" value="P:response to antibiotic"/>
    <property type="evidence" value="ECO:0007669"/>
    <property type="project" value="UniProtKB-KW"/>
</dbReference>
<sequence length="469" mass="50675">MTVPDKRTAMLREGNVQKTLLALAIPSIIGMVVNGVYNIADTIFVGRISTSAIGAVSVVFPFFILIAAIGIAVGMGAASYISRSLGRDNKEEAEHTAATAVGMVMLMGVIFAVLGQYWLEPLLGMFGATETILPHAVAYAQALVIGSPIIMLKMTLNNILRAEGSAHASMTALVMGAVLNIILDPLLIFTFNMGVLGASVATVLSQVVAVGYQLWYFYSGRSYIRLSVAMFKPSKVIVTQIIKVGFPMFLTQCLNSVAMAMINTAAMPYGDSAVAALGIVKRVMSLGMFAVFGYGQGFQPFAGFSYGAKKFERLTEAIRFSVKVTTGFTVGLAVLLILFSELVISWFSNDPQVLQIGSHALMAYSIPFPLLGFQLVYFSLFQALGKAVPAGILSVSRQGLLLIPFVILLPRYIGLDGVIYAQPLADGLTVVMTLLLSVLINREIRREMDEHQRQEERELLQTKTAQKLT</sequence>
<feature type="transmembrane region" description="Helical" evidence="10">
    <location>
        <begin position="327"/>
        <end position="348"/>
    </location>
</feature>
<keyword evidence="9" id="KW-0046">Antibiotic resistance</keyword>
<gene>
    <name evidence="11" type="ORF">DealDRAFT_0163</name>
</gene>
<dbReference type="GO" id="GO:0015297">
    <property type="term" value="F:antiporter activity"/>
    <property type="evidence" value="ECO:0007669"/>
    <property type="project" value="InterPro"/>
</dbReference>
<evidence type="ECO:0000313" key="12">
    <source>
        <dbReference type="Proteomes" id="UP000006443"/>
    </source>
</evidence>
<reference evidence="11 12" key="1">
    <citation type="submission" date="2009-02" db="EMBL/GenBank/DDBJ databases">
        <title>Sequencing of the draft genome and assembly of Dethiobacter alkaliphilus AHT 1.</title>
        <authorList>
            <consortium name="US DOE Joint Genome Institute (JGI-PGF)"/>
            <person name="Lucas S."/>
            <person name="Copeland A."/>
            <person name="Lapidus A."/>
            <person name="Glavina del Rio T."/>
            <person name="Dalin E."/>
            <person name="Tice H."/>
            <person name="Bruce D."/>
            <person name="Goodwin L."/>
            <person name="Pitluck S."/>
            <person name="Larimer F."/>
            <person name="Land M.L."/>
            <person name="Hauser L."/>
            <person name="Muyzer G."/>
        </authorList>
    </citation>
    <scope>NUCLEOTIDE SEQUENCE [LARGE SCALE GENOMIC DNA]</scope>
    <source>
        <strain evidence="11 12">AHT 1</strain>
    </source>
</reference>
<dbReference type="AlphaFoldDB" id="C0GCF4"/>
<comment type="similarity">
    <text evidence="2">Belongs to the multi antimicrobial extrusion (MATE) (TC 2.A.66.1) family. MepA subfamily.</text>
</comment>
<evidence type="ECO:0000256" key="6">
    <source>
        <dbReference type="ARBA" id="ARBA00022692"/>
    </source>
</evidence>
<dbReference type="InterPro" id="IPR002528">
    <property type="entry name" value="MATE_fam"/>
</dbReference>
<dbReference type="InterPro" id="IPR048279">
    <property type="entry name" value="MdtK-like"/>
</dbReference>
<name>C0GCF4_DETAL</name>